<feature type="domain" description="Endoribonuclease L-PSP/chorismate mutase-like" evidence="1">
    <location>
        <begin position="6"/>
        <end position="145"/>
    </location>
</feature>
<dbReference type="InterPro" id="IPR013813">
    <property type="entry name" value="Endoribo_LPSP/chorism_mut-like"/>
</dbReference>
<evidence type="ECO:0000313" key="3">
    <source>
        <dbReference type="Proteomes" id="UP000430564"/>
    </source>
</evidence>
<dbReference type="PANTHER" id="PTHR43760:SF1">
    <property type="entry name" value="ENDORIBONUCLEASE L-PSP_CHORISMATE MUTASE-LIKE DOMAIN-CONTAINING PROTEIN"/>
    <property type="match status" value="1"/>
</dbReference>
<proteinExistence type="predicted"/>
<dbReference type="Pfam" id="PF14588">
    <property type="entry name" value="YjgF_endoribonc"/>
    <property type="match status" value="1"/>
</dbReference>
<dbReference type="EMBL" id="WEHX01000115">
    <property type="protein sequence ID" value="KAB7653913.1"/>
    <property type="molecule type" value="Genomic_DNA"/>
</dbReference>
<sequence>MKIEAKMRELGLRFPPLGAPGGLYAFARRTGNLVYVSGQTPDLGGVLQIKGVVGKDIDIPTAQKAAELAALNILAVLKVELGDLDRITQFVQVMGYVRCAEGFGDHPQVINGASQVFKALWGDAGVGTRIAIGANELMTWTTHCIEPVQTYGRDNRCIYLESLRRPCHDKEAYANDARCFHRICRDRAGPRQIRRFPGGGYAQRG</sequence>
<dbReference type="AlphaFoldDB" id="A0A6I1EN64"/>
<dbReference type="OrthoDB" id="8587942at2"/>
<gene>
    <name evidence="2" type="ORF">GBM95_10665</name>
</gene>
<dbReference type="PANTHER" id="PTHR43760">
    <property type="entry name" value="ENDORIBONUCLEASE-RELATED"/>
    <property type="match status" value="1"/>
</dbReference>
<dbReference type="InterPro" id="IPR035959">
    <property type="entry name" value="RutC-like_sf"/>
</dbReference>
<protein>
    <submittedName>
        <fullName evidence="2">RidA family protein</fullName>
    </submittedName>
</protein>
<evidence type="ECO:0000313" key="2">
    <source>
        <dbReference type="EMBL" id="KAB7653913.1"/>
    </source>
</evidence>
<evidence type="ECO:0000259" key="1">
    <source>
        <dbReference type="Pfam" id="PF14588"/>
    </source>
</evidence>
<dbReference type="SUPFAM" id="SSF55298">
    <property type="entry name" value="YjgF-like"/>
    <property type="match status" value="1"/>
</dbReference>
<name>A0A6I1EN64_9BURK</name>
<comment type="caution">
    <text evidence="2">The sequence shown here is derived from an EMBL/GenBank/DDBJ whole genome shotgun (WGS) entry which is preliminary data.</text>
</comment>
<dbReference type="Proteomes" id="UP000430564">
    <property type="component" value="Unassembled WGS sequence"/>
</dbReference>
<dbReference type="Gene3D" id="3.30.1330.40">
    <property type="entry name" value="RutC-like"/>
    <property type="match status" value="1"/>
</dbReference>
<dbReference type="RefSeq" id="WP_152159080.1">
    <property type="nucleotide sequence ID" value="NZ_WEHX01000115.1"/>
</dbReference>
<organism evidence="2 3">
    <name type="scientific">Sutterella seckii</name>
    <dbReference type="NCBI Taxonomy" id="1944635"/>
    <lineage>
        <taxon>Bacteria</taxon>
        <taxon>Pseudomonadati</taxon>
        <taxon>Pseudomonadota</taxon>
        <taxon>Betaproteobacteria</taxon>
        <taxon>Burkholderiales</taxon>
        <taxon>Sutterellaceae</taxon>
        <taxon>Sutterella</taxon>
    </lineage>
</organism>
<reference evidence="2 3" key="1">
    <citation type="submission" date="2019-10" db="EMBL/GenBank/DDBJ databases">
        <title>Genome diversity of Sutterella seckii.</title>
        <authorList>
            <person name="Chaplin A.V."/>
            <person name="Sokolova S.R."/>
            <person name="Mosin K.A."/>
            <person name="Ivanova E.L."/>
            <person name="Kochetkova T.O."/>
            <person name="Goltsov A.Y."/>
            <person name="Trofimov D.Y."/>
            <person name="Efimov B.A."/>
        </authorList>
    </citation>
    <scope>NUCLEOTIDE SEQUENCE [LARGE SCALE GENOMIC DNA]</scope>
    <source>
        <strain evidence="2 3">ASD393</strain>
    </source>
</reference>
<accession>A0A6I1EN64</accession>
<dbReference type="CDD" id="cd02199">
    <property type="entry name" value="YjgF_YER057c_UK114_like_1"/>
    <property type="match status" value="1"/>
</dbReference>